<dbReference type="RefSeq" id="WP_175109017.1">
    <property type="nucleotide sequence ID" value="NZ_CADIKF010000002.1"/>
</dbReference>
<name>A0A6J5D3D0_9BURK</name>
<gene>
    <name evidence="2" type="ORF">LMG29739_00334</name>
</gene>
<proteinExistence type="predicted"/>
<accession>A0A6J5D3D0</accession>
<protein>
    <recommendedName>
        <fullName evidence="4">IPT/TIG domain-containing protein</fullName>
    </recommendedName>
</protein>
<dbReference type="Proteomes" id="UP000494329">
    <property type="component" value="Unassembled WGS sequence"/>
</dbReference>
<keyword evidence="3" id="KW-1185">Reference proteome</keyword>
<dbReference type="EMBL" id="CADIKF010000002">
    <property type="protein sequence ID" value="CAB3747535.1"/>
    <property type="molecule type" value="Genomic_DNA"/>
</dbReference>
<keyword evidence="1" id="KW-0732">Signal</keyword>
<reference evidence="2 3" key="1">
    <citation type="submission" date="2020-04" db="EMBL/GenBank/DDBJ databases">
        <authorList>
            <person name="De Canck E."/>
        </authorList>
    </citation>
    <scope>NUCLEOTIDE SEQUENCE [LARGE SCALE GENOMIC DNA]</scope>
    <source>
        <strain evidence="2 3">LMG 29739</strain>
    </source>
</reference>
<evidence type="ECO:0000313" key="2">
    <source>
        <dbReference type="EMBL" id="CAB3747535.1"/>
    </source>
</evidence>
<evidence type="ECO:0000313" key="3">
    <source>
        <dbReference type="Proteomes" id="UP000494329"/>
    </source>
</evidence>
<sequence length="252" mass="25596">MKTIAVSAALCASLVACSSSPLPPASQATPVLQSSAGIYTGPLSTQQKLTLLTKLDGSAYLFYRSPSTARAAVDDVVVVRNARQSKDGKFESSQATRYRLVQPRKATPVQVDIDFSRAPAVSGFVAVPGDSADNVAFSANPAQILGEPPTLASVAGLFSGTASSLQGASGAQVTVTGSGLLAGMTANGCEFRGSLTPSSGLTAYDVSVTYGGAPCIDANATVSGSAVLDESQLLVALPRPDRSDVFVFSGAR</sequence>
<evidence type="ECO:0008006" key="4">
    <source>
        <dbReference type="Google" id="ProtNLM"/>
    </source>
</evidence>
<evidence type="ECO:0000256" key="1">
    <source>
        <dbReference type="SAM" id="SignalP"/>
    </source>
</evidence>
<feature type="signal peptide" evidence="1">
    <location>
        <begin position="1"/>
        <end position="18"/>
    </location>
</feature>
<dbReference type="AlphaFoldDB" id="A0A6J5D3D0"/>
<dbReference type="PROSITE" id="PS51257">
    <property type="entry name" value="PROKAR_LIPOPROTEIN"/>
    <property type="match status" value="1"/>
</dbReference>
<feature type="chain" id="PRO_5026811535" description="IPT/TIG domain-containing protein" evidence="1">
    <location>
        <begin position="19"/>
        <end position="252"/>
    </location>
</feature>
<organism evidence="2 3">
    <name type="scientific">Paraburkholderia solisilvae</name>
    <dbReference type="NCBI Taxonomy" id="624376"/>
    <lineage>
        <taxon>Bacteria</taxon>
        <taxon>Pseudomonadati</taxon>
        <taxon>Pseudomonadota</taxon>
        <taxon>Betaproteobacteria</taxon>
        <taxon>Burkholderiales</taxon>
        <taxon>Burkholderiaceae</taxon>
        <taxon>Paraburkholderia</taxon>
    </lineage>
</organism>